<name>A0A068Z5Y9_9GAMM</name>
<reference evidence="1 2" key="1">
    <citation type="journal article" date="2014" name="Genome Announc.">
        <title>Whole-Genome Sequence of Serratia symbiotica Strain CWBI-2.3T, a Free-Living Symbiont of the Black Bean Aphid Aphis fabae.</title>
        <authorList>
            <person name="Foray V."/>
            <person name="Grigorescu A.S."/>
            <person name="Sabri A."/>
            <person name="Haubruge E."/>
            <person name="Lognay G."/>
            <person name="Francis F."/>
            <person name="Fauconnier M.L."/>
            <person name="Hance T."/>
            <person name="Thonart P."/>
        </authorList>
    </citation>
    <scope>NUCLEOTIDE SEQUENCE [LARGE SCALE GENOMIC DNA]</scope>
    <source>
        <strain evidence="1">CWBI-2.3</strain>
    </source>
</reference>
<gene>
    <name evidence="1" type="ORF">SYMBAF_12390</name>
</gene>
<proteinExistence type="predicted"/>
<sequence>MYKVLIIGSGILSTMVSEMLAWRNFPCQVTIAARNENAADEIVNLIKFTSENVGHTFNISSKKINLDSVEEMAEIISDIEPDLIFNTASVQSFWVVSELPDHISKALWSAGVGPWTACHAYPALQLMKAIKASGVKTTVVNAAFPDAVNPLLKGIALAPDIGIGNVSNICQPIREAVSKILNSDISSISVKIVAHHYVGNTIPSEGHAKGAPYHLSVKNNGEEISQDMLPHDKIFKHIKTDLKRKRGKDGMFVTASSAVRIIEGFFGDKTIAAHAPGVRGLVGGYPVTIGRRTFDVALNDDISLSDAISINEKGQRYDGIDSIQDGYIRLKQESSDVMNALMGFGLGEYHISEVAEVSAELVQRYQTLRSKHV</sequence>
<dbReference type="GeneID" id="93737291"/>
<dbReference type="SUPFAM" id="SSF51735">
    <property type="entry name" value="NAD(P)-binding Rossmann-fold domains"/>
    <property type="match status" value="1"/>
</dbReference>
<evidence type="ECO:0000313" key="2">
    <source>
        <dbReference type="Proteomes" id="UP000042738"/>
    </source>
</evidence>
<dbReference type="AlphaFoldDB" id="A0A068Z5Y9"/>
<dbReference type="STRING" id="138074.SYMBAF_90156"/>
<dbReference type="RefSeq" id="WP_040266892.1">
    <property type="nucleotide sequence ID" value="NZ_CP050855.1"/>
</dbReference>
<dbReference type="InterPro" id="IPR036291">
    <property type="entry name" value="NAD(P)-bd_dom_sf"/>
</dbReference>
<dbReference type="Proteomes" id="UP000042738">
    <property type="component" value="Chromosome"/>
</dbReference>
<dbReference type="Gene3D" id="3.40.50.720">
    <property type="entry name" value="NAD(P)-binding Rossmann-like Domain"/>
    <property type="match status" value="1"/>
</dbReference>
<accession>A0A068Z5Y9</accession>
<protein>
    <recommendedName>
        <fullName evidence="3">Saccharopine dehydrogenase NADP binding domain-containing protein</fullName>
    </recommendedName>
</protein>
<evidence type="ECO:0000313" key="1">
    <source>
        <dbReference type="EMBL" id="QLH63578.1"/>
    </source>
</evidence>
<dbReference type="EMBL" id="CP050855">
    <property type="protein sequence ID" value="QLH63578.1"/>
    <property type="molecule type" value="Genomic_DNA"/>
</dbReference>
<organism evidence="1 2">
    <name type="scientific">Serratia symbiotica</name>
    <dbReference type="NCBI Taxonomy" id="138074"/>
    <lineage>
        <taxon>Bacteria</taxon>
        <taxon>Pseudomonadati</taxon>
        <taxon>Pseudomonadota</taxon>
        <taxon>Gammaproteobacteria</taxon>
        <taxon>Enterobacterales</taxon>
        <taxon>Yersiniaceae</taxon>
        <taxon>Serratia</taxon>
    </lineage>
</organism>
<evidence type="ECO:0008006" key="3">
    <source>
        <dbReference type="Google" id="ProtNLM"/>
    </source>
</evidence>